<comment type="caution">
    <text evidence="1">The sequence shown here is derived from an EMBL/GenBank/DDBJ whole genome shotgun (WGS) entry which is preliminary data.</text>
</comment>
<gene>
    <name evidence="1" type="ORF">LH29_24570</name>
</gene>
<dbReference type="Proteomes" id="UP000032544">
    <property type="component" value="Unassembled WGS sequence"/>
</dbReference>
<proteinExistence type="predicted"/>
<sequence length="81" mass="9550">MISGFQLIRENNEKKMSKKGVKVWKYKNLDYFCSRFERSDVHRNGGIQNGKGRVVSWEGDFGLWNGETVRKNFKKYLAETN</sequence>
<reference evidence="1 2" key="1">
    <citation type="submission" date="2014-09" db="EMBL/GenBank/DDBJ databases">
        <title>Draft Genome Sequence of Draconibacterium sp. JN14CK-3.</title>
        <authorList>
            <person name="Dong C."/>
            <person name="Lai Q."/>
            <person name="Shao Z."/>
        </authorList>
    </citation>
    <scope>NUCLEOTIDE SEQUENCE [LARGE SCALE GENOMIC DNA]</scope>
    <source>
        <strain evidence="1 2">JN14CK-3</strain>
    </source>
</reference>
<dbReference type="STRING" id="1544798.LH29_24570"/>
<evidence type="ECO:0000313" key="1">
    <source>
        <dbReference type="EMBL" id="KJF41615.1"/>
    </source>
</evidence>
<dbReference type="EMBL" id="JRHC01000014">
    <property type="protein sequence ID" value="KJF41615.1"/>
    <property type="molecule type" value="Genomic_DNA"/>
</dbReference>
<organism evidence="1 2">
    <name type="scientific">Draconibacterium sediminis</name>
    <dbReference type="NCBI Taxonomy" id="1544798"/>
    <lineage>
        <taxon>Bacteria</taxon>
        <taxon>Pseudomonadati</taxon>
        <taxon>Bacteroidota</taxon>
        <taxon>Bacteroidia</taxon>
        <taxon>Marinilabiliales</taxon>
        <taxon>Prolixibacteraceae</taxon>
        <taxon>Draconibacterium</taxon>
    </lineage>
</organism>
<name>A0A0D8J3S2_9BACT</name>
<protein>
    <submittedName>
        <fullName evidence="1">Uncharacterized protein</fullName>
    </submittedName>
</protein>
<accession>A0A0D8J3S2</accession>
<dbReference type="AlphaFoldDB" id="A0A0D8J3S2"/>
<keyword evidence="2" id="KW-1185">Reference proteome</keyword>
<evidence type="ECO:0000313" key="2">
    <source>
        <dbReference type="Proteomes" id="UP000032544"/>
    </source>
</evidence>